<organism evidence="3 4">
    <name type="scientific">Artemisia annua</name>
    <name type="common">Sweet wormwood</name>
    <dbReference type="NCBI Taxonomy" id="35608"/>
    <lineage>
        <taxon>Eukaryota</taxon>
        <taxon>Viridiplantae</taxon>
        <taxon>Streptophyta</taxon>
        <taxon>Embryophyta</taxon>
        <taxon>Tracheophyta</taxon>
        <taxon>Spermatophyta</taxon>
        <taxon>Magnoliopsida</taxon>
        <taxon>eudicotyledons</taxon>
        <taxon>Gunneridae</taxon>
        <taxon>Pentapetalae</taxon>
        <taxon>asterids</taxon>
        <taxon>campanulids</taxon>
        <taxon>Asterales</taxon>
        <taxon>Asteraceae</taxon>
        <taxon>Asteroideae</taxon>
        <taxon>Anthemideae</taxon>
        <taxon>Artemisiinae</taxon>
        <taxon>Artemisia</taxon>
    </lineage>
</organism>
<keyword evidence="3" id="KW-0808">Transferase</keyword>
<keyword evidence="3" id="KW-0548">Nucleotidyltransferase</keyword>
<dbReference type="Proteomes" id="UP000245207">
    <property type="component" value="Unassembled WGS sequence"/>
</dbReference>
<dbReference type="GO" id="GO:0003964">
    <property type="term" value="F:RNA-directed DNA polymerase activity"/>
    <property type="evidence" value="ECO:0007669"/>
    <property type="project" value="UniProtKB-KW"/>
</dbReference>
<dbReference type="STRING" id="35608.A0A2U1NV10"/>
<dbReference type="InterPro" id="IPR036691">
    <property type="entry name" value="Endo/exonu/phosph_ase_sf"/>
</dbReference>
<dbReference type="EMBL" id="PKPP01002137">
    <property type="protein sequence ID" value="PWA77373.1"/>
    <property type="molecule type" value="Genomic_DNA"/>
</dbReference>
<name>A0A2U1NV10_ARTAN</name>
<dbReference type="Pfam" id="PF13966">
    <property type="entry name" value="zf-RVT"/>
    <property type="match status" value="1"/>
</dbReference>
<comment type="caution">
    <text evidence="3">The sequence shown here is derived from an EMBL/GenBank/DDBJ whole genome shotgun (WGS) entry which is preliminary data.</text>
</comment>
<keyword evidence="3" id="KW-0695">RNA-directed DNA polymerase</keyword>
<dbReference type="PANTHER" id="PTHR36617">
    <property type="entry name" value="PROTEIN, PUTATIVE-RELATED"/>
    <property type="match status" value="1"/>
</dbReference>
<evidence type="ECO:0000313" key="4">
    <source>
        <dbReference type="Proteomes" id="UP000245207"/>
    </source>
</evidence>
<dbReference type="AlphaFoldDB" id="A0A2U1NV10"/>
<evidence type="ECO:0000313" key="3">
    <source>
        <dbReference type="EMBL" id="PWA77373.1"/>
    </source>
</evidence>
<feature type="domain" description="Reverse transcriptase zinc-binding" evidence="2">
    <location>
        <begin position="819"/>
        <end position="887"/>
    </location>
</feature>
<accession>A0A2U1NV10</accession>
<feature type="region of interest" description="Disordered" evidence="1">
    <location>
        <begin position="267"/>
        <end position="300"/>
    </location>
</feature>
<dbReference type="Gene3D" id="3.60.10.10">
    <property type="entry name" value="Endonuclease/exonuclease/phosphatase"/>
    <property type="match status" value="1"/>
</dbReference>
<proteinExistence type="predicted"/>
<sequence length="985" mass="110296">MGPCRLKVNIAKFATENSGMWESETSLNRNNEKKGNFMNKQKSYNAKVSYPGGGLSFRDAIDGKSKSSAAQAAGLVDKTLEVPMYTSAFSELYGKALIGRVVDVRTLVDMGRVLGDCGLEGVEISYIGGLALMLNFVNSNEAAEFLLRVEEWSRWFSVLDRWEGQSFPFERLAWLKIHGVPLNLTVNDVFDSIAGKFGKVVHPSQVRLEDGNISAIVVGVLVGEGDVIFDHAILRWRDKAFKVWVIEDLREWDPECTGVFASVGKCGKKKKHVGPSKHKPISCPSDEKNRPKKRSRNDLEDPFDLNRLLGINTDVLTQEKLEENGDNRAEGVVNGDDLDLNTSVEEVSSDHSVASGSVLVADQEDEGVVGVERLVAKEMEETVELGIGGLVKGPWVGIVRRKESINFVALQESKFSVVSEADVRHFWGGGRFVMDSVGSVGVAGGVVSMWDPLVFEAEESHKDPNFLLVRGKLKGNGEKLNVMNVYAPQSSSAKALLWSKIDGLVNSYQGMWLIAGDFNVVRFPEEIRNSVYKAGQARKFNEFIYNTGLKEYDHSPLILSMKQVNFGPRPFRVFNSWLSKPGFEDAVSEAVESYSGNGTPDMFLTNKFAYICGWLRRWRDDMIKKEKEEEAVALSDLEGLESVMESRELQEEEVWTMGECKKVLKSVGLRRCLDLKQRSSNRNWDFIPASKNSSGVWRAIVKSLANTVVEGVPIRRMFKGIVGDGSDIAFWIDPWLSDMPLKDMAPGLFSLEKFKKCKVKERIIDSGGSVSVRWKWKHRPTETEVLGQLAMLNGLFDELSGVFSSRKDRWHWLGIDASNNFVLNWCKWIPVKCNMFAWRAALGGIPTSVSLMKRHVPVADPICQLCGFADESVDHIFTSCLVASVLWQGISQWCKVPYIYAFSFGDLLELHNFTGLKGMAKEVFQGLIVIGCWALWKARNELRFSNKPVNAGNILSEVKAVGFLWFSNRGRLKSISWENWCFSIM</sequence>
<dbReference type="SUPFAM" id="SSF56219">
    <property type="entry name" value="DNase I-like"/>
    <property type="match status" value="1"/>
</dbReference>
<dbReference type="PANTHER" id="PTHR36617:SF5">
    <property type="entry name" value="OS05G0421675 PROTEIN"/>
    <property type="match status" value="1"/>
</dbReference>
<dbReference type="OrthoDB" id="8942927at2759"/>
<evidence type="ECO:0000256" key="1">
    <source>
        <dbReference type="SAM" id="MobiDB-lite"/>
    </source>
</evidence>
<dbReference type="InterPro" id="IPR026960">
    <property type="entry name" value="RVT-Znf"/>
</dbReference>
<evidence type="ECO:0000259" key="2">
    <source>
        <dbReference type="Pfam" id="PF13966"/>
    </source>
</evidence>
<keyword evidence="4" id="KW-1185">Reference proteome</keyword>
<feature type="compositionally biased region" description="Basic residues" evidence="1">
    <location>
        <begin position="267"/>
        <end position="280"/>
    </location>
</feature>
<protein>
    <submittedName>
        <fullName evidence="3">RNA-directed DNA polymerase, eukaryota, Nucleotide-binding alpha-beta plait domain protein</fullName>
    </submittedName>
</protein>
<gene>
    <name evidence="3" type="ORF">CTI12_AA225190</name>
</gene>
<reference evidence="3 4" key="1">
    <citation type="journal article" date="2018" name="Mol. Plant">
        <title>The genome of Artemisia annua provides insight into the evolution of Asteraceae family and artemisinin biosynthesis.</title>
        <authorList>
            <person name="Shen Q."/>
            <person name="Zhang L."/>
            <person name="Liao Z."/>
            <person name="Wang S."/>
            <person name="Yan T."/>
            <person name="Shi P."/>
            <person name="Liu M."/>
            <person name="Fu X."/>
            <person name="Pan Q."/>
            <person name="Wang Y."/>
            <person name="Lv Z."/>
            <person name="Lu X."/>
            <person name="Zhang F."/>
            <person name="Jiang W."/>
            <person name="Ma Y."/>
            <person name="Chen M."/>
            <person name="Hao X."/>
            <person name="Li L."/>
            <person name="Tang Y."/>
            <person name="Lv G."/>
            <person name="Zhou Y."/>
            <person name="Sun X."/>
            <person name="Brodelius P.E."/>
            <person name="Rose J.K.C."/>
            <person name="Tang K."/>
        </authorList>
    </citation>
    <scope>NUCLEOTIDE SEQUENCE [LARGE SCALE GENOMIC DNA]</scope>
    <source>
        <strain evidence="4">cv. Huhao1</strain>
        <tissue evidence="3">Leaf</tissue>
    </source>
</reference>